<evidence type="ECO:0000313" key="3">
    <source>
        <dbReference type="Proteomes" id="UP000604046"/>
    </source>
</evidence>
<proteinExistence type="predicted"/>
<name>A0A812KKL7_9DINO</name>
<protein>
    <submittedName>
        <fullName evidence="2">Uncharacterized protein</fullName>
    </submittedName>
</protein>
<reference evidence="2" key="1">
    <citation type="submission" date="2021-02" db="EMBL/GenBank/DDBJ databases">
        <authorList>
            <person name="Dougan E. K."/>
            <person name="Rhodes N."/>
            <person name="Thang M."/>
            <person name="Chan C."/>
        </authorList>
    </citation>
    <scope>NUCLEOTIDE SEQUENCE</scope>
</reference>
<organism evidence="2 3">
    <name type="scientific">Symbiodinium natans</name>
    <dbReference type="NCBI Taxonomy" id="878477"/>
    <lineage>
        <taxon>Eukaryota</taxon>
        <taxon>Sar</taxon>
        <taxon>Alveolata</taxon>
        <taxon>Dinophyceae</taxon>
        <taxon>Suessiales</taxon>
        <taxon>Symbiodiniaceae</taxon>
        <taxon>Symbiodinium</taxon>
    </lineage>
</organism>
<feature type="transmembrane region" description="Helical" evidence="1">
    <location>
        <begin position="72"/>
        <end position="95"/>
    </location>
</feature>
<dbReference type="AlphaFoldDB" id="A0A812KKL7"/>
<keyword evidence="1" id="KW-0472">Membrane</keyword>
<gene>
    <name evidence="2" type="ORF">SNAT2548_LOCUS9121</name>
</gene>
<comment type="caution">
    <text evidence="2">The sequence shown here is derived from an EMBL/GenBank/DDBJ whole genome shotgun (WGS) entry which is preliminary data.</text>
</comment>
<keyword evidence="1" id="KW-0812">Transmembrane</keyword>
<dbReference type="OrthoDB" id="440921at2759"/>
<dbReference type="EMBL" id="CAJNDS010000699">
    <property type="protein sequence ID" value="CAE7228655.1"/>
    <property type="molecule type" value="Genomic_DNA"/>
</dbReference>
<evidence type="ECO:0000313" key="2">
    <source>
        <dbReference type="EMBL" id="CAE7228655.1"/>
    </source>
</evidence>
<keyword evidence="1" id="KW-1133">Transmembrane helix</keyword>
<feature type="transmembrane region" description="Helical" evidence="1">
    <location>
        <begin position="27"/>
        <end position="47"/>
    </location>
</feature>
<accession>A0A812KKL7</accession>
<sequence>MMRKALSELGSRGGRASPLEKCCCRCYCFLVILVLVASGLFIAMGAMKDLTMDGNSTDWDQQWTFDSSGKGILALTLGCCVGGLACCLCCVPVCYAECASKEMRHAWGQECSKCTRCCSKCWCCCCCVVCFNCCDYYCCRRRGRSDSPQAPKERYVPRLDPYETPKMPDMVEMGQAATL</sequence>
<evidence type="ECO:0000256" key="1">
    <source>
        <dbReference type="SAM" id="Phobius"/>
    </source>
</evidence>
<dbReference type="Proteomes" id="UP000604046">
    <property type="component" value="Unassembled WGS sequence"/>
</dbReference>
<keyword evidence="3" id="KW-1185">Reference proteome</keyword>